<feature type="domain" description="DUF418" evidence="2">
    <location>
        <begin position="225"/>
        <end position="378"/>
    </location>
</feature>
<protein>
    <recommendedName>
        <fullName evidence="2">DUF418 domain-containing protein</fullName>
    </recommendedName>
</protein>
<accession>A0A073K1M3</accession>
<sequence>MNQRIEAIDAVRGFALFGILLVNMTLFQFGMFGSEKTPYIFEPFDQGADWFIEFFGTGNFIALFSFLFGVSIIMLQNSVVKKERRFFPIYTRRMILLLAMGFLHLTFIWDGDILFSYGVVGIFLMMFINRKPKTLLIWTIILLGLMMLTTYPSESSSDDFTDFGTYIKKEQHIHENGSYIDHVTFRMTEDPFEGTDLSGPFTIILFSILMVIYLLPTFLFGMYVAKKGWLFQIEKHIPFIQKVCLTTGLFSFSVKIIALVTEQPIAVMLKDSVSHLAMALFYASSIILLVHAKKAPRLFQHMANMGKMSVTNYLMQSIIATTIFYAYGFGLFGKIGLFFGLVLTVTIYTIQLFASTYWLQRFRMGPVEYVWRLWTYWRRPTFKQNKKAS</sequence>
<feature type="transmembrane region" description="Helical" evidence="1">
    <location>
        <begin position="338"/>
        <end position="359"/>
    </location>
</feature>
<feature type="transmembrane region" description="Helical" evidence="1">
    <location>
        <begin position="313"/>
        <end position="332"/>
    </location>
</feature>
<dbReference type="InterPro" id="IPR007349">
    <property type="entry name" value="DUF418"/>
</dbReference>
<dbReference type="RefSeq" id="WP_034634882.1">
    <property type="nucleotide sequence ID" value="NZ_CBCSJC010000002.1"/>
</dbReference>
<reference evidence="3 4" key="1">
    <citation type="submission" date="2014-06" db="EMBL/GenBank/DDBJ databases">
        <title>Draft genome sequence of Bacillus manliponensis JCM 15802 (MCCC 1A00708).</title>
        <authorList>
            <person name="Lai Q."/>
            <person name="Liu Y."/>
            <person name="Shao Z."/>
        </authorList>
    </citation>
    <scope>NUCLEOTIDE SEQUENCE [LARGE SCALE GENOMIC DNA]</scope>
    <source>
        <strain evidence="3 4">JCM 15802</strain>
    </source>
</reference>
<dbReference type="AlphaFoldDB" id="A0A073K1M3"/>
<evidence type="ECO:0000259" key="2">
    <source>
        <dbReference type="Pfam" id="PF04235"/>
    </source>
</evidence>
<keyword evidence="1" id="KW-0812">Transmembrane</keyword>
<keyword evidence="1" id="KW-0472">Membrane</keyword>
<evidence type="ECO:0000313" key="4">
    <source>
        <dbReference type="Proteomes" id="UP000027822"/>
    </source>
</evidence>
<keyword evidence="1" id="KW-1133">Transmembrane helix</keyword>
<comment type="caution">
    <text evidence="3">The sequence shown here is derived from an EMBL/GenBank/DDBJ whole genome shotgun (WGS) entry which is preliminary data.</text>
</comment>
<dbReference type="STRING" id="574376.BAMA_00250"/>
<feature type="transmembrane region" description="Helical" evidence="1">
    <location>
        <begin position="12"/>
        <end position="30"/>
    </location>
</feature>
<dbReference type="eggNOG" id="COG2311">
    <property type="taxonomic scope" value="Bacteria"/>
</dbReference>
<proteinExistence type="predicted"/>
<dbReference type="Pfam" id="PF04235">
    <property type="entry name" value="DUF418"/>
    <property type="match status" value="1"/>
</dbReference>
<feature type="transmembrane region" description="Helical" evidence="1">
    <location>
        <begin position="273"/>
        <end position="292"/>
    </location>
</feature>
<feature type="transmembrane region" description="Helical" evidence="1">
    <location>
        <begin position="135"/>
        <end position="153"/>
    </location>
</feature>
<dbReference type="EMBL" id="JOTN01000001">
    <property type="protein sequence ID" value="KEK21239.1"/>
    <property type="molecule type" value="Genomic_DNA"/>
</dbReference>
<feature type="transmembrane region" description="Helical" evidence="1">
    <location>
        <begin position="50"/>
        <end position="75"/>
    </location>
</feature>
<evidence type="ECO:0000313" key="3">
    <source>
        <dbReference type="EMBL" id="KEK21239.1"/>
    </source>
</evidence>
<feature type="transmembrane region" description="Helical" evidence="1">
    <location>
        <begin position="201"/>
        <end position="223"/>
    </location>
</feature>
<feature type="transmembrane region" description="Helical" evidence="1">
    <location>
        <begin position="87"/>
        <end position="107"/>
    </location>
</feature>
<dbReference type="InterPro" id="IPR052529">
    <property type="entry name" value="Bact_Transport_Assoc"/>
</dbReference>
<dbReference type="OrthoDB" id="9807744at2"/>
<feature type="transmembrane region" description="Helical" evidence="1">
    <location>
        <begin position="113"/>
        <end position="128"/>
    </location>
</feature>
<dbReference type="PANTHER" id="PTHR30590">
    <property type="entry name" value="INNER MEMBRANE PROTEIN"/>
    <property type="match status" value="1"/>
</dbReference>
<evidence type="ECO:0000256" key="1">
    <source>
        <dbReference type="SAM" id="Phobius"/>
    </source>
</evidence>
<dbReference type="Proteomes" id="UP000027822">
    <property type="component" value="Unassembled WGS sequence"/>
</dbReference>
<keyword evidence="4" id="KW-1185">Reference proteome</keyword>
<dbReference type="PANTHER" id="PTHR30590:SF2">
    <property type="entry name" value="INNER MEMBRANE PROTEIN"/>
    <property type="match status" value="1"/>
</dbReference>
<feature type="transmembrane region" description="Helical" evidence="1">
    <location>
        <begin position="243"/>
        <end position="261"/>
    </location>
</feature>
<gene>
    <name evidence="3" type="ORF">BAMA_00250</name>
</gene>
<organism evidence="3 4">
    <name type="scientific">Bacillus manliponensis</name>
    <dbReference type="NCBI Taxonomy" id="574376"/>
    <lineage>
        <taxon>Bacteria</taxon>
        <taxon>Bacillati</taxon>
        <taxon>Bacillota</taxon>
        <taxon>Bacilli</taxon>
        <taxon>Bacillales</taxon>
        <taxon>Bacillaceae</taxon>
        <taxon>Bacillus</taxon>
        <taxon>Bacillus cereus group</taxon>
    </lineage>
</organism>
<name>A0A073K1M3_9BACI</name>